<dbReference type="Proteomes" id="UP000039046">
    <property type="component" value="Unassembled WGS sequence"/>
</dbReference>
<dbReference type="HOGENOM" id="CLU_067396_0_0_1"/>
<proteinExistence type="predicted"/>
<dbReference type="STRING" id="1531966.A0A0A1SV61"/>
<feature type="region of interest" description="Disordered" evidence="1">
    <location>
        <begin position="107"/>
        <end position="150"/>
    </location>
</feature>
<accession>A0A0A1SV61</accession>
<evidence type="ECO:0000313" key="2">
    <source>
        <dbReference type="EMBL" id="CEJ82116.1"/>
    </source>
</evidence>
<keyword evidence="3" id="KW-1185">Reference proteome</keyword>
<dbReference type="OrthoDB" id="5207704at2759"/>
<feature type="compositionally biased region" description="Basic and acidic residues" evidence="1">
    <location>
        <begin position="114"/>
        <end position="123"/>
    </location>
</feature>
<sequence>MTALTADPLPDLTSQRYFANRHSAIPAGFTSSKHAIRATAKRIAQSKNQHACEVAGVKCIDREWPHHKAKFADGRCTYTQDSNLTARHHFEHFLDCAVDNDELRVNNPARRRTNKADQRKGTEDDISLARSNVPLPSDASRQRRPSFEREDAFYDASTASRKIRIRKAVPVDEDAQIAQLYEAGLLYDESRGSQPLTLDNIAHEEPTYPIRIIKKARKPSKRSHANLDRHQLTLDLSFTNIGDDEQIISLASSPFDETIQHASSSPPMRVIYELGSPSSIDIDASQPPDLMYEYDCVSDMDLDEIPSQEVASDEHADPPSDTWVMLGDGL</sequence>
<name>A0A0A1SV61_9HYPO</name>
<gene>
    <name evidence="2" type="ORF">VHEMI02202</name>
</gene>
<evidence type="ECO:0000256" key="1">
    <source>
        <dbReference type="SAM" id="MobiDB-lite"/>
    </source>
</evidence>
<evidence type="ECO:0000313" key="3">
    <source>
        <dbReference type="Proteomes" id="UP000039046"/>
    </source>
</evidence>
<dbReference type="AlphaFoldDB" id="A0A0A1SV61"/>
<protein>
    <submittedName>
        <fullName evidence="2">Uncharacterized protein</fullName>
    </submittedName>
</protein>
<reference evidence="2 3" key="1">
    <citation type="journal article" date="2015" name="Genome Announc.">
        <title>Draft Genome Sequence and Gene Annotation of the Entomopathogenic Fungus Verticillium hemipterigenum.</title>
        <authorList>
            <person name="Horn F."/>
            <person name="Habel A."/>
            <person name="Scharf D.H."/>
            <person name="Dworschak J."/>
            <person name="Brakhage A.A."/>
            <person name="Guthke R."/>
            <person name="Hertweck C."/>
            <person name="Linde J."/>
        </authorList>
    </citation>
    <scope>NUCLEOTIDE SEQUENCE [LARGE SCALE GENOMIC DNA]</scope>
</reference>
<dbReference type="EMBL" id="CDHN01000001">
    <property type="protein sequence ID" value="CEJ82116.1"/>
    <property type="molecule type" value="Genomic_DNA"/>
</dbReference>
<feature type="region of interest" description="Disordered" evidence="1">
    <location>
        <begin position="308"/>
        <end position="330"/>
    </location>
</feature>
<organism evidence="2 3">
    <name type="scientific">[Torrubiella] hemipterigena</name>
    <dbReference type="NCBI Taxonomy" id="1531966"/>
    <lineage>
        <taxon>Eukaryota</taxon>
        <taxon>Fungi</taxon>
        <taxon>Dikarya</taxon>
        <taxon>Ascomycota</taxon>
        <taxon>Pezizomycotina</taxon>
        <taxon>Sordariomycetes</taxon>
        <taxon>Hypocreomycetidae</taxon>
        <taxon>Hypocreales</taxon>
        <taxon>Clavicipitaceae</taxon>
        <taxon>Clavicipitaceae incertae sedis</taxon>
        <taxon>'Torrubiella' clade</taxon>
    </lineage>
</organism>